<protein>
    <submittedName>
        <fullName evidence="1">Uncharacterized protein</fullName>
    </submittedName>
</protein>
<dbReference type="Proteomes" id="UP000216122">
    <property type="component" value="Unassembled WGS sequence"/>
</dbReference>
<reference evidence="2" key="1">
    <citation type="submission" date="2017-05" db="EMBL/GenBank/DDBJ databases">
        <authorList>
            <person name="Lin X.B."/>
            <person name="Stothard P."/>
            <person name="Tasseva G."/>
            <person name="Walter J."/>
        </authorList>
    </citation>
    <scope>NUCLEOTIDE SEQUENCE [LARGE SCALE GENOMIC DNA]</scope>
    <source>
        <strain evidence="2">103v</strain>
    </source>
</reference>
<dbReference type="EMBL" id="NGQC01000021">
    <property type="protein sequence ID" value="OYT04458.1"/>
    <property type="molecule type" value="Genomic_DNA"/>
</dbReference>
<evidence type="ECO:0000313" key="1">
    <source>
        <dbReference type="EMBL" id="OYT04458.1"/>
    </source>
</evidence>
<organism evidence="1 2">
    <name type="scientific">Limosilactobacillus reuteri</name>
    <name type="common">Lactobacillus reuteri</name>
    <dbReference type="NCBI Taxonomy" id="1598"/>
    <lineage>
        <taxon>Bacteria</taxon>
        <taxon>Bacillati</taxon>
        <taxon>Bacillota</taxon>
        <taxon>Bacilli</taxon>
        <taxon>Lactobacillales</taxon>
        <taxon>Lactobacillaceae</taxon>
        <taxon>Limosilactobacillus</taxon>
    </lineage>
</organism>
<evidence type="ECO:0000313" key="2">
    <source>
        <dbReference type="Proteomes" id="UP000216122"/>
    </source>
</evidence>
<comment type="caution">
    <text evidence="1">The sequence shown here is derived from an EMBL/GenBank/DDBJ whole genome shotgun (WGS) entry which is preliminary data.</text>
</comment>
<accession>A0A256VLG2</accession>
<proteinExistence type="predicted"/>
<name>A0A256VLG2_LIMRT</name>
<gene>
    <name evidence="1" type="ORF">CBG21_02705</name>
</gene>
<reference evidence="1 2" key="2">
    <citation type="submission" date="2017-09" db="EMBL/GenBank/DDBJ databases">
        <title>Tripartite evolution among Lactobacillus johnsonii, Lactobacillus taiwanensis, Lactobacillus reuteri and their rodent host.</title>
        <authorList>
            <person name="Wang T."/>
            <person name="Knowles S."/>
            <person name="Cheng C."/>
        </authorList>
    </citation>
    <scope>NUCLEOTIDE SEQUENCE [LARGE SCALE GENOMIC DNA]</scope>
    <source>
        <strain evidence="1 2">103v</strain>
    </source>
</reference>
<sequence>MVLIMRICKLDAEYPGVVQYLWGQFPIFALQCLRVALLAEVQDGHTTGLVWQKCGLNPPLSFITANLTMIGDERSSFVIA</sequence>
<dbReference type="AlphaFoldDB" id="A0A256VLG2"/>